<evidence type="ECO:0000313" key="2">
    <source>
        <dbReference type="Proteomes" id="UP001302059"/>
    </source>
</evidence>
<accession>A0ABT7JLV2</accession>
<proteinExistence type="predicted"/>
<evidence type="ECO:0000313" key="1">
    <source>
        <dbReference type="EMBL" id="MDL2344918.1"/>
    </source>
</evidence>
<keyword evidence="2" id="KW-1185">Reference proteome</keyword>
<protein>
    <submittedName>
        <fullName evidence="1">Uncharacterized protein</fullName>
    </submittedName>
</protein>
<dbReference type="EMBL" id="JASNGB010000126">
    <property type="protein sequence ID" value="MDL2344918.1"/>
    <property type="molecule type" value="Genomic_DNA"/>
</dbReference>
<organism evidence="1 2">
    <name type="scientific">Deinococcus rhizophilus</name>
    <dbReference type="NCBI Taxonomy" id="3049544"/>
    <lineage>
        <taxon>Bacteria</taxon>
        <taxon>Thermotogati</taxon>
        <taxon>Deinococcota</taxon>
        <taxon>Deinococci</taxon>
        <taxon>Deinococcales</taxon>
        <taxon>Deinococcaceae</taxon>
        <taxon>Deinococcus</taxon>
    </lineage>
</organism>
<gene>
    <name evidence="1" type="ORF">QOL99_12260</name>
</gene>
<comment type="caution">
    <text evidence="1">The sequence shown here is derived from an EMBL/GenBank/DDBJ whole genome shotgun (WGS) entry which is preliminary data.</text>
</comment>
<reference evidence="1 2" key="1">
    <citation type="submission" date="2023-05" db="EMBL/GenBank/DDBJ databases">
        <authorList>
            <person name="Gao F."/>
        </authorList>
    </citation>
    <scope>NUCLEOTIDE SEQUENCE [LARGE SCALE GENOMIC DNA]</scope>
    <source>
        <strain evidence="1 2">MIMF12</strain>
    </source>
</reference>
<sequence>MHPTDDSLALWLARQARRLGLDTARSQEADTEALQSFAVAVLEELAARGLVSAEPELDCWSRPRSGAN</sequence>
<dbReference type="Proteomes" id="UP001302059">
    <property type="component" value="Unassembled WGS sequence"/>
</dbReference>
<name>A0ABT7JLV2_9DEIO</name>